<evidence type="ECO:0000256" key="1">
    <source>
        <dbReference type="SAM" id="Phobius"/>
    </source>
</evidence>
<name>A0A7J7LLE0_9MAGN</name>
<evidence type="ECO:0000313" key="3">
    <source>
        <dbReference type="Proteomes" id="UP000541444"/>
    </source>
</evidence>
<organism evidence="2 3">
    <name type="scientific">Kingdonia uniflora</name>
    <dbReference type="NCBI Taxonomy" id="39325"/>
    <lineage>
        <taxon>Eukaryota</taxon>
        <taxon>Viridiplantae</taxon>
        <taxon>Streptophyta</taxon>
        <taxon>Embryophyta</taxon>
        <taxon>Tracheophyta</taxon>
        <taxon>Spermatophyta</taxon>
        <taxon>Magnoliopsida</taxon>
        <taxon>Ranunculales</taxon>
        <taxon>Circaeasteraceae</taxon>
        <taxon>Kingdonia</taxon>
    </lineage>
</organism>
<dbReference type="AlphaFoldDB" id="A0A7J7LLE0"/>
<protein>
    <submittedName>
        <fullName evidence="2">Uncharacterized protein</fullName>
    </submittedName>
</protein>
<reference evidence="2 3" key="1">
    <citation type="journal article" date="2020" name="IScience">
        <title>Genome Sequencing of the Endangered Kingdonia uniflora (Circaeasteraceae, Ranunculales) Reveals Potential Mechanisms of Evolutionary Specialization.</title>
        <authorList>
            <person name="Sun Y."/>
            <person name="Deng T."/>
            <person name="Zhang A."/>
            <person name="Moore M.J."/>
            <person name="Landis J.B."/>
            <person name="Lin N."/>
            <person name="Zhang H."/>
            <person name="Zhang X."/>
            <person name="Huang J."/>
            <person name="Zhang X."/>
            <person name="Sun H."/>
            <person name="Wang H."/>
        </authorList>
    </citation>
    <scope>NUCLEOTIDE SEQUENCE [LARGE SCALE GENOMIC DNA]</scope>
    <source>
        <strain evidence="2">TB1705</strain>
        <tissue evidence="2">Leaf</tissue>
    </source>
</reference>
<sequence length="196" mass="22397">MFATLPEEEKGALHATNFAPLLLIGPIATMPTLVIQIFDRHLGDMKMRRFLKKKNRYRLKEIVDALKQAKLERHQGPKKEALPDKQFDHVPLIQLKALIPKIPKKGLANRVPRKRWVQFPELQNIQSTTKNLLKQVAHREILEVANALMVDDDVKVGREASTDQIIAVSVEEQTLEVVKTEDEASQVIDEYIKTPI</sequence>
<keyword evidence="1" id="KW-0472">Membrane</keyword>
<dbReference type="OrthoDB" id="1930729at2759"/>
<evidence type="ECO:0000313" key="2">
    <source>
        <dbReference type="EMBL" id="KAF6143491.1"/>
    </source>
</evidence>
<keyword evidence="1" id="KW-0812">Transmembrane</keyword>
<keyword evidence="3" id="KW-1185">Reference proteome</keyword>
<comment type="caution">
    <text evidence="2">The sequence shown here is derived from an EMBL/GenBank/DDBJ whole genome shotgun (WGS) entry which is preliminary data.</text>
</comment>
<feature type="transmembrane region" description="Helical" evidence="1">
    <location>
        <begin position="18"/>
        <end position="38"/>
    </location>
</feature>
<keyword evidence="1" id="KW-1133">Transmembrane helix</keyword>
<proteinExistence type="predicted"/>
<dbReference type="EMBL" id="JACGCM010002205">
    <property type="protein sequence ID" value="KAF6143491.1"/>
    <property type="molecule type" value="Genomic_DNA"/>
</dbReference>
<dbReference type="Proteomes" id="UP000541444">
    <property type="component" value="Unassembled WGS sequence"/>
</dbReference>
<accession>A0A7J7LLE0</accession>
<gene>
    <name evidence="2" type="ORF">GIB67_029660</name>
</gene>